<dbReference type="RefSeq" id="WP_044578094.1">
    <property type="nucleotide sequence ID" value="NZ_BAABDR010000086.1"/>
</dbReference>
<organism evidence="3">
    <name type="scientific">Streptomyces iranensis</name>
    <dbReference type="NCBI Taxonomy" id="576784"/>
    <lineage>
        <taxon>Bacteria</taxon>
        <taxon>Bacillati</taxon>
        <taxon>Actinomycetota</taxon>
        <taxon>Actinomycetes</taxon>
        <taxon>Kitasatosporales</taxon>
        <taxon>Streptomycetaceae</taxon>
        <taxon>Streptomyces</taxon>
        <taxon>Streptomyces violaceusniger group</taxon>
    </lineage>
</organism>
<evidence type="ECO:0000256" key="2">
    <source>
        <dbReference type="SAM" id="Phobius"/>
    </source>
</evidence>
<evidence type="ECO:0000256" key="1">
    <source>
        <dbReference type="SAM" id="MobiDB-lite"/>
    </source>
</evidence>
<dbReference type="EMBL" id="JAGGLR010000023">
    <property type="protein sequence ID" value="MBP2066124.1"/>
    <property type="molecule type" value="Genomic_DNA"/>
</dbReference>
<accession>A0A061A7V1</accession>
<feature type="transmembrane region" description="Helical" evidence="2">
    <location>
        <begin position="57"/>
        <end position="78"/>
    </location>
</feature>
<evidence type="ECO:0000313" key="3">
    <source>
        <dbReference type="EMBL" id="CDR13293.1"/>
    </source>
</evidence>
<keyword evidence="2" id="KW-0472">Membrane</keyword>
<protein>
    <submittedName>
        <fullName evidence="3">Uncharacterized protein</fullName>
    </submittedName>
</protein>
<dbReference type="EMBL" id="LK022848">
    <property type="protein sequence ID" value="CDR13293.1"/>
    <property type="molecule type" value="Genomic_DNA"/>
</dbReference>
<evidence type="ECO:0000313" key="5">
    <source>
        <dbReference type="Proteomes" id="UP000756710"/>
    </source>
</evidence>
<evidence type="ECO:0000313" key="4">
    <source>
        <dbReference type="EMBL" id="MBP2066124.1"/>
    </source>
</evidence>
<reference evidence="4 5" key="2">
    <citation type="submission" date="2021-03" db="EMBL/GenBank/DDBJ databases">
        <title>Genomic Encyclopedia of Type Strains, Phase IV (KMG-IV): sequencing the most valuable type-strain genomes for metagenomic binning, comparative biology and taxonomic classification.</title>
        <authorList>
            <person name="Goeker M."/>
        </authorList>
    </citation>
    <scope>NUCLEOTIDE SEQUENCE [LARGE SCALE GENOMIC DNA]</scope>
    <source>
        <strain evidence="4 5">DSM 41954</strain>
    </source>
</reference>
<keyword evidence="5" id="KW-1185">Reference proteome</keyword>
<keyword evidence="2" id="KW-0812">Transmembrane</keyword>
<feature type="region of interest" description="Disordered" evidence="1">
    <location>
        <begin position="22"/>
        <end position="52"/>
    </location>
</feature>
<dbReference type="GeneID" id="32471698"/>
<dbReference type="AlphaFoldDB" id="A0A061A7V1"/>
<proteinExistence type="predicted"/>
<feature type="compositionally biased region" description="Low complexity" evidence="1">
    <location>
        <begin position="25"/>
        <end position="46"/>
    </location>
</feature>
<gene>
    <name evidence="4" type="ORF">J2Z30_007172</name>
    <name evidence="3" type="ORF">SIRAN7952</name>
</gene>
<name>A0A061A7V1_9ACTN</name>
<sequence length="206" mass="21813">MTEPTETEETRLRRAFALIGEEAGRASPATAPADRAASVGTRTAATRPRRKQRRVRAALAIAAAACVAAIVVTVTVTAGDGSGADLDTTGRGQTFPEALACATAVVEGDLTAVRPASQGRVHVTVSVDRWFKPSTGPATTRFDLADPAVADPAEAYATGDHLLLLVPRRNGQIPDTYQGQELRPMRDRITRTLLEAAHTTCPPEFQ</sequence>
<dbReference type="HOGENOM" id="CLU_1331308_0_0_11"/>
<reference evidence="3" key="1">
    <citation type="submission" date="2014-05" db="EMBL/GenBank/DDBJ databases">
        <authorList>
            <person name="Horn Fabian"/>
        </authorList>
    </citation>
    <scope>NUCLEOTIDE SEQUENCE</scope>
</reference>
<keyword evidence="2" id="KW-1133">Transmembrane helix</keyword>
<dbReference type="Proteomes" id="UP000756710">
    <property type="component" value="Unassembled WGS sequence"/>
</dbReference>